<dbReference type="SUPFAM" id="SSF47598">
    <property type="entry name" value="Ribbon-helix-helix"/>
    <property type="match status" value="1"/>
</dbReference>
<gene>
    <name evidence="3" type="ORF">KME32_19860</name>
</gene>
<protein>
    <submittedName>
        <fullName evidence="3">YoaH family protein</fullName>
    </submittedName>
</protein>
<dbReference type="GO" id="GO:0006355">
    <property type="term" value="P:regulation of DNA-templated transcription"/>
    <property type="evidence" value="ECO:0007669"/>
    <property type="project" value="InterPro"/>
</dbReference>
<organism evidence="3 4">
    <name type="scientific">Mojavia pulchra JT2-VF2</name>
    <dbReference type="NCBI Taxonomy" id="287848"/>
    <lineage>
        <taxon>Bacteria</taxon>
        <taxon>Bacillati</taxon>
        <taxon>Cyanobacteriota</taxon>
        <taxon>Cyanophyceae</taxon>
        <taxon>Nostocales</taxon>
        <taxon>Nostocaceae</taxon>
    </lineage>
</organism>
<reference evidence="3" key="2">
    <citation type="journal article" date="2022" name="Microbiol. Resour. Announc.">
        <title>Metagenome Sequencing to Explore Phylogenomics of Terrestrial Cyanobacteria.</title>
        <authorList>
            <person name="Ward R.D."/>
            <person name="Stajich J.E."/>
            <person name="Johansen J.R."/>
            <person name="Huntemann M."/>
            <person name="Clum A."/>
            <person name="Foster B."/>
            <person name="Foster B."/>
            <person name="Roux S."/>
            <person name="Palaniappan K."/>
            <person name="Varghese N."/>
            <person name="Mukherjee S."/>
            <person name="Reddy T.B.K."/>
            <person name="Daum C."/>
            <person name="Copeland A."/>
            <person name="Chen I.A."/>
            <person name="Ivanova N.N."/>
            <person name="Kyrpides N.C."/>
            <person name="Shapiro N."/>
            <person name="Eloe-Fadrosh E.A."/>
            <person name="Pietrasiak N."/>
        </authorList>
    </citation>
    <scope>NUCLEOTIDE SEQUENCE</scope>
    <source>
        <strain evidence="3">JT2-VF2</strain>
    </source>
</reference>
<evidence type="ECO:0000313" key="3">
    <source>
        <dbReference type="EMBL" id="MBW4563357.1"/>
    </source>
</evidence>
<dbReference type="PANTHER" id="PTHR36582">
    <property type="entry name" value="ANTITOXIN PARD"/>
    <property type="match status" value="1"/>
</dbReference>
<dbReference type="AlphaFoldDB" id="A0A951UH91"/>
<dbReference type="InterPro" id="IPR038296">
    <property type="entry name" value="ParD_sf"/>
</dbReference>
<proteinExistence type="inferred from homology"/>
<dbReference type="InterPro" id="IPR010985">
    <property type="entry name" value="Ribbon_hlx_hlx"/>
</dbReference>
<dbReference type="Gene3D" id="6.10.10.120">
    <property type="entry name" value="Antitoxin ParD1-like"/>
    <property type="match status" value="1"/>
</dbReference>
<comment type="similarity">
    <text evidence="1">Belongs to the ParD antitoxin family.</text>
</comment>
<dbReference type="PANTHER" id="PTHR36582:SF2">
    <property type="entry name" value="ANTITOXIN PARD"/>
    <property type="match status" value="1"/>
</dbReference>
<name>A0A951UH91_9NOST</name>
<accession>A0A951UH91</accession>
<evidence type="ECO:0000256" key="1">
    <source>
        <dbReference type="ARBA" id="ARBA00008580"/>
    </source>
</evidence>
<dbReference type="EMBL" id="JAHHHN010000012">
    <property type="protein sequence ID" value="MBW4563357.1"/>
    <property type="molecule type" value="Genomic_DNA"/>
</dbReference>
<evidence type="ECO:0000313" key="4">
    <source>
        <dbReference type="Proteomes" id="UP000715781"/>
    </source>
</evidence>
<dbReference type="Pfam" id="PF03701">
    <property type="entry name" value="UPF0181"/>
    <property type="match status" value="1"/>
</dbReference>
<dbReference type="InterPro" id="IPR005371">
    <property type="entry name" value="UPF0181"/>
</dbReference>
<sequence length="84" mass="9847">MTSINIFLSDSMKIFVEEQVTKGGYASISEYLLELINQDQQRQAKENIEELLIEGLESGEAIEVTDEWWEQKRIRLMNKPLQEQ</sequence>
<reference evidence="3" key="1">
    <citation type="submission" date="2021-05" db="EMBL/GenBank/DDBJ databases">
        <authorList>
            <person name="Pietrasiak N."/>
            <person name="Ward R."/>
            <person name="Stajich J.E."/>
            <person name="Kurbessoian T."/>
        </authorList>
    </citation>
    <scope>NUCLEOTIDE SEQUENCE</scope>
    <source>
        <strain evidence="3">JT2-VF2</strain>
    </source>
</reference>
<comment type="caution">
    <text evidence="3">The sequence shown here is derived from an EMBL/GenBank/DDBJ whole genome shotgun (WGS) entry which is preliminary data.</text>
</comment>
<keyword evidence="2" id="KW-1277">Toxin-antitoxin system</keyword>
<evidence type="ECO:0000256" key="2">
    <source>
        <dbReference type="ARBA" id="ARBA00022649"/>
    </source>
</evidence>
<dbReference type="InterPro" id="IPR022789">
    <property type="entry name" value="ParD"/>
</dbReference>
<dbReference type="Proteomes" id="UP000715781">
    <property type="component" value="Unassembled WGS sequence"/>
</dbReference>